<evidence type="ECO:0000313" key="2">
    <source>
        <dbReference type="EMBL" id="CBH49874.1"/>
    </source>
</evidence>
<dbReference type="PANTHER" id="PTHR31435:SF9">
    <property type="entry name" value="PROTEIN NATD1"/>
    <property type="match status" value="1"/>
</dbReference>
<dbReference type="InterPro" id="IPR031165">
    <property type="entry name" value="GNAT_YJDJ"/>
</dbReference>
<dbReference type="RefSeq" id="WP_013417083.1">
    <property type="nucleotide sequence ID" value="NC_014659.1"/>
</dbReference>
<dbReference type="Proteomes" id="UP001154400">
    <property type="component" value="Chromosome"/>
</dbReference>
<dbReference type="Pfam" id="PF14542">
    <property type="entry name" value="Acetyltransf_CG"/>
    <property type="match status" value="1"/>
</dbReference>
<dbReference type="SUPFAM" id="SSF55729">
    <property type="entry name" value="Acyl-CoA N-acyltransferases (Nat)"/>
    <property type="match status" value="1"/>
</dbReference>
<gene>
    <name evidence="2" type="ordered locus">REQ_38890</name>
</gene>
<dbReference type="AlphaFoldDB" id="A0A3S5YBI2"/>
<name>A0A3S5YBI2_RHOH1</name>
<evidence type="ECO:0000313" key="3">
    <source>
        <dbReference type="Proteomes" id="UP000006892"/>
    </source>
</evidence>
<organism evidence="2">
    <name type="scientific">Rhodococcus hoagii (strain 103S)</name>
    <name type="common">Rhodococcus equi</name>
    <dbReference type="NCBI Taxonomy" id="685727"/>
    <lineage>
        <taxon>Bacteria</taxon>
        <taxon>Bacillati</taxon>
        <taxon>Actinomycetota</taxon>
        <taxon>Actinomycetes</taxon>
        <taxon>Mycobacteriales</taxon>
        <taxon>Nocardiaceae</taxon>
        <taxon>Prescottella</taxon>
    </lineage>
</organism>
<dbReference type="KEGG" id="req:REQ_38890"/>
<reference evidence="2" key="1">
    <citation type="journal article" date="2010" name="PLoS Genet.">
        <title>The genome of a pathogenic rhodococcus: cooptive virulence underpinned by key gene acquisitions.</title>
        <authorList>
            <person name="Letek M."/>
            <person name="Gonzalez P."/>
            <person name="Macarthur I."/>
            <person name="Rodriguez H."/>
            <person name="Freeman T.C."/>
            <person name="Valero-Rello A."/>
            <person name="Blanco M."/>
            <person name="Buckley T."/>
            <person name="Cherevach I."/>
            <person name="Fahey R."/>
            <person name="Hapeshi A."/>
            <person name="Holdstock J."/>
            <person name="Leadon D."/>
            <person name="Navas J."/>
            <person name="Ocampo A."/>
            <person name="Quail M.A."/>
            <person name="Sanders M."/>
            <person name="Scortti M.M."/>
            <person name="Prescott J.F."/>
            <person name="Fogarty U."/>
            <person name="Meijer W.G."/>
            <person name="Parkhill J."/>
            <person name="Bentley S.D."/>
            <person name="Vazquez-Boland J.A."/>
        </authorList>
    </citation>
    <scope>NUCLEOTIDE SEQUENCE [LARGE SCALE GENOMIC DNA]</scope>
    <source>
        <strain evidence="2 3">103S</strain>
    </source>
</reference>
<dbReference type="PROSITE" id="PS51729">
    <property type="entry name" value="GNAT_YJDJ"/>
    <property type="match status" value="1"/>
</dbReference>
<dbReference type="InterPro" id="IPR016181">
    <property type="entry name" value="Acyl_CoA_acyltransferase"/>
</dbReference>
<dbReference type="CDD" id="cd04301">
    <property type="entry name" value="NAT_SF"/>
    <property type="match status" value="1"/>
</dbReference>
<dbReference type="Gene3D" id="3.40.630.30">
    <property type="match status" value="1"/>
</dbReference>
<sequence length="126" mass="13922">MGNVNSESPRTAGAVADAVRIVDSPPHERYELWVRDDLVGILGYRRDSAGPYGDVLTLLHTVVREDRSGRGWAAVLVRAVLDRARSEGARIRPVCTYVTRFLGTHTEYLDLLDEQPDQARSTTTGA</sequence>
<accession>A0A3S5YBI2</accession>
<protein>
    <submittedName>
        <fullName evidence="2">GNAT acetyltransferase</fullName>
    </submittedName>
</protein>
<evidence type="ECO:0000259" key="1">
    <source>
        <dbReference type="PROSITE" id="PS51729"/>
    </source>
</evidence>
<dbReference type="PANTHER" id="PTHR31435">
    <property type="entry name" value="PROTEIN NATD1"/>
    <property type="match status" value="1"/>
</dbReference>
<feature type="domain" description="N-acetyltransferase" evidence="1">
    <location>
        <begin position="22"/>
        <end position="113"/>
    </location>
</feature>
<dbReference type="InterPro" id="IPR045057">
    <property type="entry name" value="Gcn5-rel_NAT"/>
</dbReference>
<proteinExistence type="predicted"/>
<dbReference type="EMBL" id="FN563149">
    <property type="protein sequence ID" value="CBH49874.1"/>
    <property type="molecule type" value="Genomic_DNA"/>
</dbReference>